<accession>A0A2J7Z9N1</accession>
<evidence type="ECO:0000313" key="3">
    <source>
        <dbReference type="Proteomes" id="UP000236520"/>
    </source>
</evidence>
<dbReference type="AlphaFoldDB" id="A0A2J7Z9N1"/>
<evidence type="ECO:0000256" key="1">
    <source>
        <dbReference type="SAM" id="MobiDB-lite"/>
    </source>
</evidence>
<dbReference type="Proteomes" id="UP000236520">
    <property type="component" value="Unassembled WGS sequence"/>
</dbReference>
<feature type="compositionally biased region" description="Low complexity" evidence="1">
    <location>
        <begin position="53"/>
        <end position="64"/>
    </location>
</feature>
<feature type="region of interest" description="Disordered" evidence="1">
    <location>
        <begin position="53"/>
        <end position="72"/>
    </location>
</feature>
<dbReference type="EMBL" id="LJIW01000001">
    <property type="protein sequence ID" value="PNG96981.1"/>
    <property type="molecule type" value="Genomic_DNA"/>
</dbReference>
<sequence length="72" mass="7399">MNGNTRGYAAYKVGSNVTSHEAWGLVSTATGVRFHHMVTVSLGGTGTISHVINNTGGPPNSGSNVANLVNYP</sequence>
<reference evidence="2 3" key="1">
    <citation type="submission" date="2015-09" db="EMBL/GenBank/DDBJ databases">
        <title>Genome sequence, genome mining and natural product profiling of a biocontrol bacterium Streptomyces malaysiensis F913.</title>
        <authorList>
            <person name="Xu Y."/>
            <person name="Wei J."/>
            <person name="Xie J."/>
            <person name="Li T."/>
            <person name="Zhou Z."/>
        </authorList>
    </citation>
    <scope>NUCLEOTIDE SEQUENCE [LARGE SCALE GENOMIC DNA]</scope>
    <source>
        <strain evidence="2 3">F913</strain>
    </source>
</reference>
<dbReference type="RefSeq" id="WP_432445259.1">
    <property type="nucleotide sequence ID" value="NZ_LJIW01000001.1"/>
</dbReference>
<organism evidence="2 3">
    <name type="scientific">Streptomyces malaysiensis</name>
    <dbReference type="NCBI Taxonomy" id="92644"/>
    <lineage>
        <taxon>Bacteria</taxon>
        <taxon>Bacillati</taxon>
        <taxon>Actinomycetota</taxon>
        <taxon>Actinomycetes</taxon>
        <taxon>Kitasatosporales</taxon>
        <taxon>Streptomycetaceae</taxon>
        <taxon>Streptomyces</taxon>
        <taxon>Streptomyces violaceusniger group</taxon>
    </lineage>
</organism>
<protein>
    <submittedName>
        <fullName evidence="2">Uncharacterized protein</fullName>
    </submittedName>
</protein>
<evidence type="ECO:0000313" key="2">
    <source>
        <dbReference type="EMBL" id="PNG96981.1"/>
    </source>
</evidence>
<proteinExistence type="predicted"/>
<keyword evidence="3" id="KW-1185">Reference proteome</keyword>
<name>A0A2J7Z9N1_STRMQ</name>
<gene>
    <name evidence="2" type="ORF">SMF913_13006</name>
</gene>
<comment type="caution">
    <text evidence="2">The sequence shown here is derived from an EMBL/GenBank/DDBJ whole genome shotgun (WGS) entry which is preliminary data.</text>
</comment>